<dbReference type="FunFam" id="1.20.140.40:FF:000002">
    <property type="entry name" value="Putative invertase inhibitor"/>
    <property type="match status" value="1"/>
</dbReference>
<dbReference type="Gene3D" id="1.20.140.40">
    <property type="entry name" value="Invertase/pectin methylesterase inhibitor family protein"/>
    <property type="match status" value="1"/>
</dbReference>
<proteinExistence type="inferred from homology"/>
<dbReference type="InterPro" id="IPR034088">
    <property type="entry name" value="Pla_a_1-like"/>
</dbReference>
<dbReference type="GO" id="GO:0005576">
    <property type="term" value="C:extracellular region"/>
    <property type="evidence" value="ECO:0007669"/>
    <property type="project" value="UniProtKB-ARBA"/>
</dbReference>
<dbReference type="SMART" id="SM00856">
    <property type="entry name" value="PMEI"/>
    <property type="match status" value="1"/>
</dbReference>
<comment type="similarity">
    <text evidence="3">Belongs to the PMEI family.</text>
</comment>
<evidence type="ECO:0000313" key="7">
    <source>
        <dbReference type="Proteomes" id="UP000290289"/>
    </source>
</evidence>
<dbReference type="CDD" id="cd15795">
    <property type="entry name" value="PMEI-Pla_a_1_like"/>
    <property type="match status" value="1"/>
</dbReference>
<dbReference type="PANTHER" id="PTHR35357">
    <property type="entry name" value="OS02G0537100 PROTEIN"/>
    <property type="match status" value="1"/>
</dbReference>
<reference evidence="6 7" key="1">
    <citation type="submission" date="2018-10" db="EMBL/GenBank/DDBJ databases">
        <title>A high-quality apple genome assembly.</title>
        <authorList>
            <person name="Hu J."/>
        </authorList>
    </citation>
    <scope>NUCLEOTIDE SEQUENCE [LARGE SCALE GENOMIC DNA]</scope>
    <source>
        <strain evidence="7">cv. HFTH1</strain>
        <tissue evidence="6">Young leaf</tissue>
    </source>
</reference>
<name>A0A498JMY4_MALDO</name>
<dbReference type="AlphaFoldDB" id="A0A498JMY4"/>
<organism evidence="6 7">
    <name type="scientific">Malus domestica</name>
    <name type="common">Apple</name>
    <name type="synonym">Pyrus malus</name>
    <dbReference type="NCBI Taxonomy" id="3750"/>
    <lineage>
        <taxon>Eukaryota</taxon>
        <taxon>Viridiplantae</taxon>
        <taxon>Streptophyta</taxon>
        <taxon>Embryophyta</taxon>
        <taxon>Tracheophyta</taxon>
        <taxon>Spermatophyta</taxon>
        <taxon>Magnoliopsida</taxon>
        <taxon>eudicotyledons</taxon>
        <taxon>Gunneridae</taxon>
        <taxon>Pentapetalae</taxon>
        <taxon>rosids</taxon>
        <taxon>fabids</taxon>
        <taxon>Rosales</taxon>
        <taxon>Rosaceae</taxon>
        <taxon>Amygdaloideae</taxon>
        <taxon>Maleae</taxon>
        <taxon>Malus</taxon>
    </lineage>
</organism>
<gene>
    <name evidence="6" type="ORF">DVH24_035776</name>
</gene>
<keyword evidence="1 4" id="KW-0732">Signal</keyword>
<comment type="caution">
    <text evidence="6">The sequence shown here is derived from an EMBL/GenBank/DDBJ whole genome shotgun (WGS) entry which is preliminary data.</text>
</comment>
<dbReference type="GO" id="GO:0004857">
    <property type="term" value="F:enzyme inhibitor activity"/>
    <property type="evidence" value="ECO:0007669"/>
    <property type="project" value="InterPro"/>
</dbReference>
<dbReference type="InterPro" id="IPR006501">
    <property type="entry name" value="Pectinesterase_inhib_dom"/>
</dbReference>
<dbReference type="InterPro" id="IPR035513">
    <property type="entry name" value="Invertase/methylesterase_inhib"/>
</dbReference>
<feature type="signal peptide" evidence="4">
    <location>
        <begin position="1"/>
        <end position="28"/>
    </location>
</feature>
<evidence type="ECO:0000256" key="2">
    <source>
        <dbReference type="ARBA" id="ARBA00023157"/>
    </source>
</evidence>
<protein>
    <recommendedName>
        <fullName evidence="5">Pectinesterase inhibitor domain-containing protein</fullName>
    </recommendedName>
</protein>
<accession>A0A498JMY4</accession>
<evidence type="ECO:0000259" key="5">
    <source>
        <dbReference type="SMART" id="SM00856"/>
    </source>
</evidence>
<dbReference type="EMBL" id="RDQH01000332">
    <property type="protein sequence ID" value="RXH97108.1"/>
    <property type="molecule type" value="Genomic_DNA"/>
</dbReference>
<feature type="domain" description="Pectinesterase inhibitor" evidence="5">
    <location>
        <begin position="28"/>
        <end position="184"/>
    </location>
</feature>
<dbReference type="SUPFAM" id="SSF101148">
    <property type="entry name" value="Plant invertase/pectin methylesterase inhibitor"/>
    <property type="match status" value="1"/>
</dbReference>
<feature type="chain" id="PRO_5019808759" description="Pectinesterase inhibitor domain-containing protein" evidence="4">
    <location>
        <begin position="29"/>
        <end position="190"/>
    </location>
</feature>
<dbReference type="NCBIfam" id="TIGR01614">
    <property type="entry name" value="PME_inhib"/>
    <property type="match status" value="1"/>
</dbReference>
<dbReference type="PANTHER" id="PTHR35357:SF17">
    <property type="entry name" value="PECTINESTERASE INHIBITOR 12"/>
    <property type="match status" value="1"/>
</dbReference>
<evidence type="ECO:0000256" key="3">
    <source>
        <dbReference type="ARBA" id="ARBA00038471"/>
    </source>
</evidence>
<keyword evidence="2" id="KW-1015">Disulfide bond</keyword>
<evidence type="ECO:0000256" key="1">
    <source>
        <dbReference type="ARBA" id="ARBA00022729"/>
    </source>
</evidence>
<dbReference type="Proteomes" id="UP000290289">
    <property type="component" value="Chromosome 6"/>
</dbReference>
<sequence length="190" mass="21018">MRSLFSSFSKIFITITITFLMLFHCTIGSNNLIQNSCKKASDGDSNLSYNFCVASLEEANSKSHGQSPDHLEQLVLISLNLTISNATNINSIISKLLKDKQFDKYARDCLKGCSELYSDAIPTLQEALCAFRSKDFPKANVEVSSAMDASSTCEDGFKDKKGEVSPLRKENDVFFQLNVISLAFINTLSN</sequence>
<evidence type="ECO:0000313" key="6">
    <source>
        <dbReference type="EMBL" id="RXH97108.1"/>
    </source>
</evidence>
<keyword evidence="7" id="KW-1185">Reference proteome</keyword>
<evidence type="ECO:0000256" key="4">
    <source>
        <dbReference type="SAM" id="SignalP"/>
    </source>
</evidence>
<dbReference type="Pfam" id="PF04043">
    <property type="entry name" value="PMEI"/>
    <property type="match status" value="1"/>
</dbReference>